<feature type="compositionally biased region" description="Low complexity" evidence="1">
    <location>
        <begin position="368"/>
        <end position="381"/>
    </location>
</feature>
<evidence type="ECO:0000313" key="3">
    <source>
        <dbReference type="EMBL" id="CAA9254614.1"/>
    </source>
</evidence>
<feature type="chain" id="PRO_5026792650" description="Vitellogenin II" evidence="2">
    <location>
        <begin position="26"/>
        <end position="462"/>
    </location>
</feature>
<proteinExistence type="predicted"/>
<feature type="compositionally biased region" description="Polar residues" evidence="1">
    <location>
        <begin position="382"/>
        <end position="400"/>
    </location>
</feature>
<name>A0A6J4IL25_9SPHI</name>
<feature type="compositionally biased region" description="Gly residues" evidence="1">
    <location>
        <begin position="416"/>
        <end position="425"/>
    </location>
</feature>
<feature type="compositionally biased region" description="Low complexity" evidence="1">
    <location>
        <begin position="426"/>
        <end position="450"/>
    </location>
</feature>
<keyword evidence="2" id="KW-0732">Signal</keyword>
<dbReference type="AlphaFoldDB" id="A0A6J4IL25"/>
<feature type="region of interest" description="Disordered" evidence="1">
    <location>
        <begin position="248"/>
        <end position="462"/>
    </location>
</feature>
<evidence type="ECO:0008006" key="4">
    <source>
        <dbReference type="Google" id="ProtNLM"/>
    </source>
</evidence>
<feature type="compositionally biased region" description="Polar residues" evidence="1">
    <location>
        <begin position="358"/>
        <end position="367"/>
    </location>
</feature>
<dbReference type="EMBL" id="CADCTQ010000194">
    <property type="protein sequence ID" value="CAA9254614.1"/>
    <property type="molecule type" value="Genomic_DNA"/>
</dbReference>
<protein>
    <recommendedName>
        <fullName evidence="4">Vitellogenin II</fullName>
    </recommendedName>
</protein>
<gene>
    <name evidence="3" type="ORF">AVDCRST_MAG56-2152</name>
</gene>
<reference evidence="3" key="1">
    <citation type="submission" date="2020-02" db="EMBL/GenBank/DDBJ databases">
        <authorList>
            <person name="Meier V. D."/>
        </authorList>
    </citation>
    <scope>NUCLEOTIDE SEQUENCE</scope>
    <source>
        <strain evidence="3">AVDCRST_MAG56</strain>
    </source>
</reference>
<accession>A0A6J4IL25</accession>
<evidence type="ECO:0000256" key="2">
    <source>
        <dbReference type="SAM" id="SignalP"/>
    </source>
</evidence>
<feature type="signal peptide" evidence="2">
    <location>
        <begin position="1"/>
        <end position="25"/>
    </location>
</feature>
<evidence type="ECO:0000256" key="1">
    <source>
        <dbReference type="SAM" id="MobiDB-lite"/>
    </source>
</evidence>
<sequence>MKALTKYAALALVAGLWSCTSTKVAQQTQGEYDDLYFTSKDREQALTASASSSSVQYDQMDRVEDASAQQNANPDYVATDNRRQKDRNADAYNASDTYYDESYADRRRFGSIRPSVAAGGVYSSPAYYDPFFSPYGYDSFHARNAYSSFYYDPFFSNRPYWGFRPGVSISISYNTWGRPWGWNAWGADPYWNAGPWGYNAWNSWGYDPFWGGGFAYGPVYNNWYGGGWNRPWYGGGNTYIINNNGDNTATRNFGPRGSRSADRVNDRLDNSPRDRNNNGGRLSQEGDDTQVTRPTRARSPRSVEGDPYGTTPGTPREGYRSGRTDVNTNPDVITTRPTAPAGDSRSREVYSAPRPTRPQGSDYSTGGNQRSSDYYNSNRNSGAPSQPSQPTYSAPRSNGGSYEYSRPSRSNSDGGYNSGSSGGYNSGRSSGSSYSGGSAPASSPSPSSSGGSSGGSRARGRN</sequence>
<organism evidence="3">
    <name type="scientific">uncultured Cytophagales bacterium</name>
    <dbReference type="NCBI Taxonomy" id="158755"/>
    <lineage>
        <taxon>Bacteria</taxon>
        <taxon>Pseudomonadati</taxon>
        <taxon>Bacteroidota</taxon>
        <taxon>Sphingobacteriia</taxon>
        <taxon>Sphingobacteriales</taxon>
        <taxon>environmental samples</taxon>
    </lineage>
</organism>
<feature type="compositionally biased region" description="Polar residues" evidence="1">
    <location>
        <begin position="324"/>
        <end position="337"/>
    </location>
</feature>
<feature type="compositionally biased region" description="Basic and acidic residues" evidence="1">
    <location>
        <begin position="259"/>
        <end position="276"/>
    </location>
</feature>